<dbReference type="Proteomes" id="UP000023152">
    <property type="component" value="Unassembled WGS sequence"/>
</dbReference>
<keyword evidence="3" id="KW-1185">Reference proteome</keyword>
<comment type="caution">
    <text evidence="2">The sequence shown here is derived from an EMBL/GenBank/DDBJ whole genome shotgun (WGS) entry which is preliminary data.</text>
</comment>
<dbReference type="AlphaFoldDB" id="X6NXE1"/>
<accession>X6NXE1</accession>
<evidence type="ECO:0000256" key="1">
    <source>
        <dbReference type="SAM" id="SignalP"/>
    </source>
</evidence>
<dbReference type="InterPro" id="IPR046172">
    <property type="entry name" value="DUF6174"/>
</dbReference>
<protein>
    <submittedName>
        <fullName evidence="2">Uncharacterized protein</fullName>
    </submittedName>
</protein>
<reference evidence="2 3" key="1">
    <citation type="journal article" date="2013" name="Curr. Biol.">
        <title>The Genome of the Foraminiferan Reticulomyxa filosa.</title>
        <authorList>
            <person name="Glockner G."/>
            <person name="Hulsmann N."/>
            <person name="Schleicher M."/>
            <person name="Noegel A.A."/>
            <person name="Eichinger L."/>
            <person name="Gallinger C."/>
            <person name="Pawlowski J."/>
            <person name="Sierra R."/>
            <person name="Euteneuer U."/>
            <person name="Pillet L."/>
            <person name="Moustafa A."/>
            <person name="Platzer M."/>
            <person name="Groth M."/>
            <person name="Szafranski K."/>
            <person name="Schliwa M."/>
        </authorList>
    </citation>
    <scope>NUCLEOTIDE SEQUENCE [LARGE SCALE GENOMIC DNA]</scope>
</reference>
<proteinExistence type="predicted"/>
<keyword evidence="1" id="KW-0732">Signal</keyword>
<sequence>MKLVLSLLLLSLTEFLLSHGKNASNMTEFNTELKANQAKWKRYLVSDYFYEMERQTCQCSGCFLYQMRVFVTDKNDINSVQYTQNQMAENCGSKYLATKYYFTIDGMFNLMSEFITNNTSMYTLKAEYDSIVGYPTYLSIENGTELLYGWWVTCLTIQQSSGPLSYNASTHDRCKYDPNKTSSDFVIHKKLFYFLHGYLCFIWDGEKGRIEKLLYARWIEYNVTCFGLVVQIITKELRLFIKIEYVVDINLFSQL</sequence>
<name>X6NXE1_RETFI</name>
<organism evidence="2 3">
    <name type="scientific">Reticulomyxa filosa</name>
    <dbReference type="NCBI Taxonomy" id="46433"/>
    <lineage>
        <taxon>Eukaryota</taxon>
        <taxon>Sar</taxon>
        <taxon>Rhizaria</taxon>
        <taxon>Retaria</taxon>
        <taxon>Foraminifera</taxon>
        <taxon>Monothalamids</taxon>
        <taxon>Reticulomyxidae</taxon>
        <taxon>Reticulomyxa</taxon>
    </lineage>
</organism>
<dbReference type="Pfam" id="PF19671">
    <property type="entry name" value="DUF6174"/>
    <property type="match status" value="1"/>
</dbReference>
<evidence type="ECO:0000313" key="2">
    <source>
        <dbReference type="EMBL" id="ETO30489.1"/>
    </source>
</evidence>
<dbReference type="EMBL" id="ASPP01005451">
    <property type="protein sequence ID" value="ETO30489.1"/>
    <property type="molecule type" value="Genomic_DNA"/>
</dbReference>
<gene>
    <name evidence="2" type="ORF">RFI_06634</name>
</gene>
<evidence type="ECO:0000313" key="3">
    <source>
        <dbReference type="Proteomes" id="UP000023152"/>
    </source>
</evidence>
<feature type="signal peptide" evidence="1">
    <location>
        <begin position="1"/>
        <end position="23"/>
    </location>
</feature>
<feature type="chain" id="PRO_5004975616" evidence="1">
    <location>
        <begin position="24"/>
        <end position="255"/>
    </location>
</feature>